<comment type="caution">
    <text evidence="2">The sequence shown here is derived from an EMBL/GenBank/DDBJ whole genome shotgun (WGS) entry which is preliminary data.</text>
</comment>
<gene>
    <name evidence="2" type="ORF">CVT24_012241</name>
</gene>
<dbReference type="InParanoid" id="A0A409WRX0"/>
<feature type="region of interest" description="Disordered" evidence="1">
    <location>
        <begin position="197"/>
        <end position="227"/>
    </location>
</feature>
<dbReference type="EMBL" id="NHTK01005297">
    <property type="protein sequence ID" value="PPQ81258.1"/>
    <property type="molecule type" value="Genomic_DNA"/>
</dbReference>
<evidence type="ECO:0000313" key="2">
    <source>
        <dbReference type="EMBL" id="PPQ81258.1"/>
    </source>
</evidence>
<keyword evidence="3" id="KW-1185">Reference proteome</keyword>
<evidence type="ECO:0000313" key="3">
    <source>
        <dbReference type="Proteomes" id="UP000284842"/>
    </source>
</evidence>
<evidence type="ECO:0000256" key="1">
    <source>
        <dbReference type="SAM" id="MobiDB-lite"/>
    </source>
</evidence>
<dbReference type="Proteomes" id="UP000284842">
    <property type="component" value="Unassembled WGS sequence"/>
</dbReference>
<accession>A0A409WRX0</accession>
<reference evidence="2 3" key="1">
    <citation type="journal article" date="2018" name="Evol. Lett.">
        <title>Horizontal gene cluster transfer increased hallucinogenic mushroom diversity.</title>
        <authorList>
            <person name="Reynolds H.T."/>
            <person name="Vijayakumar V."/>
            <person name="Gluck-Thaler E."/>
            <person name="Korotkin H.B."/>
            <person name="Matheny P.B."/>
            <person name="Slot J.C."/>
        </authorList>
    </citation>
    <scope>NUCLEOTIDE SEQUENCE [LARGE SCALE GENOMIC DNA]</scope>
    <source>
        <strain evidence="2 3">2629</strain>
    </source>
</reference>
<dbReference type="OrthoDB" id="3070804at2759"/>
<protein>
    <submittedName>
        <fullName evidence="2">Uncharacterized protein</fullName>
    </submittedName>
</protein>
<proteinExistence type="predicted"/>
<dbReference type="AlphaFoldDB" id="A0A409WRX0"/>
<organism evidence="2 3">
    <name type="scientific">Panaeolus cyanescens</name>
    <dbReference type="NCBI Taxonomy" id="181874"/>
    <lineage>
        <taxon>Eukaryota</taxon>
        <taxon>Fungi</taxon>
        <taxon>Dikarya</taxon>
        <taxon>Basidiomycota</taxon>
        <taxon>Agaricomycotina</taxon>
        <taxon>Agaricomycetes</taxon>
        <taxon>Agaricomycetidae</taxon>
        <taxon>Agaricales</taxon>
        <taxon>Agaricineae</taxon>
        <taxon>Galeropsidaceae</taxon>
        <taxon>Panaeolus</taxon>
    </lineage>
</organism>
<feature type="compositionally biased region" description="Low complexity" evidence="1">
    <location>
        <begin position="202"/>
        <end position="224"/>
    </location>
</feature>
<name>A0A409WRX0_9AGAR</name>
<sequence length="308" mass="34046">MSSLSSPSSNPRKRFRLVPEHSPFTELLAEQASANDLVVYSVAARQGVRIAWPTYNGGTKVKPSGFKDFCAARGAHIECFCKALHIDQPMYSPARIVTSGTGRFMLYCTDEPTTCGFELDLCHIYHHTTLTSDYRHLQPCLNNGFGTLSKDAKDLVALRISQLDNVAVAPYLEGFLGDVVPGVKQLTSTHWRPQLSGRSFVTAPGGPKATTSTPSSSQSMSQIPGWGSREAHVPDLMRMYNSQDARLKAQQDLLEDAVEGCGIPTKVWEDLFEHCRLCDTTFLQGHFKAHSRMCWEAVTQDNVESSDE</sequence>